<dbReference type="PANTHER" id="PTHR33608">
    <property type="entry name" value="BLL2464 PROTEIN"/>
    <property type="match status" value="1"/>
</dbReference>
<dbReference type="Proteomes" id="UP000283805">
    <property type="component" value="Unassembled WGS sequence"/>
</dbReference>
<keyword evidence="6" id="KW-1185">Reference proteome</keyword>
<dbReference type="PANTHER" id="PTHR33608:SF6">
    <property type="entry name" value="BLL2464 PROTEIN"/>
    <property type="match status" value="1"/>
</dbReference>
<dbReference type="InterPro" id="IPR047589">
    <property type="entry name" value="DUF11_rpt"/>
</dbReference>
<evidence type="ECO:0000313" key="5">
    <source>
        <dbReference type="EMBL" id="RKD88129.1"/>
    </source>
</evidence>
<evidence type="ECO:0000256" key="1">
    <source>
        <dbReference type="SAM" id="MobiDB-lite"/>
    </source>
</evidence>
<dbReference type="RefSeq" id="WP_120246750.1">
    <property type="nucleotide sequence ID" value="NZ_RAPO01000006.1"/>
</dbReference>
<dbReference type="Pfam" id="PF10633">
    <property type="entry name" value="NPCBM_assoc"/>
    <property type="match status" value="1"/>
</dbReference>
<evidence type="ECO:0000259" key="3">
    <source>
        <dbReference type="Pfam" id="PF01882"/>
    </source>
</evidence>
<evidence type="ECO:0000256" key="2">
    <source>
        <dbReference type="SAM" id="Phobius"/>
    </source>
</evidence>
<evidence type="ECO:0000313" key="6">
    <source>
        <dbReference type="Proteomes" id="UP000283805"/>
    </source>
</evidence>
<feature type="transmembrane region" description="Helical" evidence="2">
    <location>
        <begin position="20"/>
        <end position="46"/>
    </location>
</feature>
<sequence>MTASESTIERIDRGEWAVTAALAIAGIGLVVGSQVLIVAATVPLWYAAAAVFGTHQPTMVRLQRELAVEGDDAVAAADGGRAGLEEIGDDDGADTGNRTLRADPGDTVTVRTAIQNDGSETITDLRVVDAVPEGLSVVSGSPRACVTLEPLEAATLEYEVVVRRGEHAFGDATVRTRNATGTVTETRTVSVAGDETVRCSPTVDDAPLGSATNDYAGEVPTDEGGSGVEFYSVRDYEPGDPVGAIDWRRYAATRELSTVEYRAERATRVVCVVDARRSQLRAATTAEIPAVDLSADAAERTFDALVDEGHPTGVVGISEERIEAVEPGTDPATREEVSRVLDEVWDLEHGPQYFQRSSGDDLAAELATTLPGEAQVYLFSSFVDDEPVDLVAGLRTRGYAVRVVSPDVTASADGDADDTATRLEALDRKRRLARARAQGARVVDWPLERPLGLVLRNAIGEVGRR</sequence>
<accession>A0A419VY78</accession>
<dbReference type="NCBIfam" id="TIGR01451">
    <property type="entry name" value="B_ant_repeat"/>
    <property type="match status" value="1"/>
</dbReference>
<keyword evidence="2" id="KW-0812">Transmembrane</keyword>
<name>A0A419VY78_9EURY</name>
<feature type="domain" description="Alpha-galactosidase NEW3" evidence="4">
    <location>
        <begin position="103"/>
        <end position="176"/>
    </location>
</feature>
<keyword evidence="2" id="KW-1133">Transmembrane helix</keyword>
<dbReference type="InterPro" id="IPR002881">
    <property type="entry name" value="DUF58"/>
</dbReference>
<protein>
    <submittedName>
        <fullName evidence="5">Putative repeat protein (TIGR01451 family)</fullName>
    </submittedName>
</protein>
<feature type="region of interest" description="Disordered" evidence="1">
    <location>
        <begin position="201"/>
        <end position="227"/>
    </location>
</feature>
<gene>
    <name evidence="5" type="ORF">ATJ93_4445</name>
</gene>
<dbReference type="OrthoDB" id="31512at2157"/>
<dbReference type="InterPro" id="IPR018905">
    <property type="entry name" value="A-galactase_NEW3"/>
</dbReference>
<comment type="caution">
    <text evidence="5">The sequence shown here is derived from an EMBL/GenBank/DDBJ whole genome shotgun (WGS) entry which is preliminary data.</text>
</comment>
<feature type="domain" description="DUF58" evidence="3">
    <location>
        <begin position="232"/>
        <end position="408"/>
    </location>
</feature>
<dbReference type="Pfam" id="PF01882">
    <property type="entry name" value="DUF58"/>
    <property type="match status" value="1"/>
</dbReference>
<organism evidence="5 6">
    <name type="scientific">Halopiger aswanensis</name>
    <dbReference type="NCBI Taxonomy" id="148449"/>
    <lineage>
        <taxon>Archaea</taxon>
        <taxon>Methanobacteriati</taxon>
        <taxon>Methanobacteriota</taxon>
        <taxon>Stenosarchaea group</taxon>
        <taxon>Halobacteria</taxon>
        <taxon>Halobacteriales</taxon>
        <taxon>Natrialbaceae</taxon>
        <taxon>Halopiger</taxon>
    </lineage>
</organism>
<keyword evidence="2" id="KW-0472">Membrane</keyword>
<reference evidence="5 6" key="1">
    <citation type="submission" date="2018-09" db="EMBL/GenBank/DDBJ databases">
        <title>Genomic Encyclopedia of Archaeal and Bacterial Type Strains, Phase II (KMG-II): from individual species to whole genera.</title>
        <authorList>
            <person name="Goeker M."/>
        </authorList>
    </citation>
    <scope>NUCLEOTIDE SEQUENCE [LARGE SCALE GENOMIC DNA]</scope>
    <source>
        <strain evidence="5 6">DSM 13151</strain>
    </source>
</reference>
<dbReference type="EMBL" id="RAPO01000006">
    <property type="protein sequence ID" value="RKD88129.1"/>
    <property type="molecule type" value="Genomic_DNA"/>
</dbReference>
<evidence type="ECO:0000259" key="4">
    <source>
        <dbReference type="Pfam" id="PF10633"/>
    </source>
</evidence>
<proteinExistence type="predicted"/>
<dbReference type="AlphaFoldDB" id="A0A419VY78"/>